<evidence type="ECO:0000256" key="2">
    <source>
        <dbReference type="SAM" id="Phobius"/>
    </source>
</evidence>
<dbReference type="OrthoDB" id="5187110at2"/>
<dbReference type="Proteomes" id="UP000269019">
    <property type="component" value="Chromosome"/>
</dbReference>
<keyword evidence="2" id="KW-0472">Membrane</keyword>
<keyword evidence="4" id="KW-1185">Reference proteome</keyword>
<organism evidence="3 4">
    <name type="scientific">Corynebacterium choanae</name>
    <dbReference type="NCBI Taxonomy" id="1862358"/>
    <lineage>
        <taxon>Bacteria</taxon>
        <taxon>Bacillati</taxon>
        <taxon>Actinomycetota</taxon>
        <taxon>Actinomycetes</taxon>
        <taxon>Mycobacteriales</taxon>
        <taxon>Corynebacteriaceae</taxon>
        <taxon>Corynebacterium</taxon>
    </lineage>
</organism>
<name>A0A3G6J7G7_9CORY</name>
<protein>
    <submittedName>
        <fullName evidence="3">RDD family protein</fullName>
    </submittedName>
</protein>
<feature type="compositionally biased region" description="Polar residues" evidence="1">
    <location>
        <begin position="1"/>
        <end position="13"/>
    </location>
</feature>
<proteinExistence type="predicted"/>
<feature type="region of interest" description="Disordered" evidence="1">
    <location>
        <begin position="1"/>
        <end position="31"/>
    </location>
</feature>
<feature type="transmembrane region" description="Helical" evidence="2">
    <location>
        <begin position="92"/>
        <end position="112"/>
    </location>
</feature>
<dbReference type="InterPro" id="IPR051791">
    <property type="entry name" value="Pra-immunoreactive"/>
</dbReference>
<dbReference type="PANTHER" id="PTHR36115">
    <property type="entry name" value="PROLINE-RICH ANTIGEN HOMOLOG-RELATED"/>
    <property type="match status" value="1"/>
</dbReference>
<dbReference type="EMBL" id="CP033896">
    <property type="protein sequence ID" value="AZA13997.1"/>
    <property type="molecule type" value="Genomic_DNA"/>
</dbReference>
<dbReference type="InterPro" id="IPR016795">
    <property type="entry name" value="UCP021697"/>
</dbReference>
<dbReference type="PANTHER" id="PTHR36115:SF6">
    <property type="entry name" value="PROLINE-RICH ANTIGEN HOMOLOG"/>
    <property type="match status" value="1"/>
</dbReference>
<reference evidence="3 4" key="1">
    <citation type="submission" date="2018-11" db="EMBL/GenBank/DDBJ databases">
        <authorList>
            <person name="Kleinhagauer T."/>
            <person name="Glaeser S.P."/>
            <person name="Spergser J."/>
            <person name="Ruckert C."/>
            <person name="Kaempfer P."/>
            <person name="Busse H.-J."/>
        </authorList>
    </citation>
    <scope>NUCLEOTIDE SEQUENCE [LARGE SCALE GENOMIC DNA]</scope>
    <source>
        <strain evidence="3 4">200CH</strain>
    </source>
</reference>
<evidence type="ECO:0000256" key="1">
    <source>
        <dbReference type="SAM" id="MobiDB-lite"/>
    </source>
</evidence>
<dbReference type="AlphaFoldDB" id="A0A3G6J7G7"/>
<dbReference type="RefSeq" id="WP_123928838.1">
    <property type="nucleotide sequence ID" value="NZ_CP033896.1"/>
</dbReference>
<sequence>METPRSSWLNGPQLSGVGDDDPHAPSRWPGEKLGLPRTGAGALASVMRRVGGLTIDWIISMLAALVISGENLFALLSGSFDVDRYNSAIANINQWTTLCFVVIGTVSVALVARTPGQALMRMGVARIDDGDARVGLWRALVRTFLTILLFPPIIVDSDGRGIHDRLTKTAVILG</sequence>
<keyword evidence="2" id="KW-0812">Transmembrane</keyword>
<evidence type="ECO:0000313" key="4">
    <source>
        <dbReference type="Proteomes" id="UP000269019"/>
    </source>
</evidence>
<accession>A0A3G6J7G7</accession>
<feature type="transmembrane region" description="Helical" evidence="2">
    <location>
        <begin position="57"/>
        <end position="80"/>
    </location>
</feature>
<gene>
    <name evidence="3" type="ORF">CCHOA_08025</name>
</gene>
<keyword evidence="2" id="KW-1133">Transmembrane helix</keyword>
<evidence type="ECO:0000313" key="3">
    <source>
        <dbReference type="EMBL" id="AZA13997.1"/>
    </source>
</evidence>
<dbReference type="PIRSF" id="PIRSF021697">
    <property type="entry name" value="UCP021697"/>
    <property type="match status" value="1"/>
</dbReference>
<dbReference type="KEGG" id="ccho:CCHOA_08025"/>